<feature type="binding site" evidence="6">
    <location>
        <position position="22"/>
    </location>
    <ligand>
        <name>ATP</name>
        <dbReference type="ChEBI" id="CHEBI:30616"/>
    </ligand>
</feature>
<comment type="subcellular location">
    <subcellularLocation>
        <location evidence="6">Cytoplasm</location>
    </subcellularLocation>
</comment>
<keyword evidence="2 6" id="KW-0808">Transferase</keyword>
<feature type="binding site" evidence="6">
    <location>
        <position position="382"/>
    </location>
    <ligand>
        <name>Mg(2+)</name>
        <dbReference type="ChEBI" id="CHEBI:18420"/>
    </ligand>
</feature>
<dbReference type="GO" id="GO:0008776">
    <property type="term" value="F:acetate kinase activity"/>
    <property type="evidence" value="ECO:0007669"/>
    <property type="project" value="UniProtKB-EC"/>
</dbReference>
<dbReference type="NCBIfam" id="TIGR00016">
    <property type="entry name" value="ackA"/>
    <property type="match status" value="1"/>
</dbReference>
<proteinExistence type="inferred from homology"/>
<dbReference type="PROSITE" id="PS01075">
    <property type="entry name" value="ACETATE_KINASE_1"/>
    <property type="match status" value="1"/>
</dbReference>
<evidence type="ECO:0000256" key="7">
    <source>
        <dbReference type="RuleBase" id="RU003835"/>
    </source>
</evidence>
<feature type="active site" description="Proton donor/acceptor" evidence="6">
    <location>
        <position position="152"/>
    </location>
</feature>
<dbReference type="EMBL" id="JACWMY010000013">
    <property type="protein sequence ID" value="MBD1366513.1"/>
    <property type="molecule type" value="Genomic_DNA"/>
</dbReference>
<feature type="binding site" evidence="6">
    <location>
        <position position="15"/>
    </location>
    <ligand>
        <name>Mg(2+)</name>
        <dbReference type="ChEBI" id="CHEBI:18420"/>
    </ligand>
</feature>
<comment type="catalytic activity">
    <reaction evidence="6">
        <text>acetate + ATP = acetyl phosphate + ADP</text>
        <dbReference type="Rhea" id="RHEA:11352"/>
        <dbReference type="ChEBI" id="CHEBI:22191"/>
        <dbReference type="ChEBI" id="CHEBI:30089"/>
        <dbReference type="ChEBI" id="CHEBI:30616"/>
        <dbReference type="ChEBI" id="CHEBI:456216"/>
        <dbReference type="EC" id="2.7.2.1"/>
    </reaction>
</comment>
<dbReference type="PANTHER" id="PTHR21060:SF15">
    <property type="entry name" value="ACETATE KINASE-RELATED"/>
    <property type="match status" value="1"/>
</dbReference>
<organism evidence="8 9">
    <name type="scientific">Mucilaginibacter pankratovii</name>
    <dbReference type="NCBI Taxonomy" id="2772110"/>
    <lineage>
        <taxon>Bacteria</taxon>
        <taxon>Pseudomonadati</taxon>
        <taxon>Bacteroidota</taxon>
        <taxon>Sphingobacteriia</taxon>
        <taxon>Sphingobacteriales</taxon>
        <taxon>Sphingobacteriaceae</taxon>
        <taxon>Mucilaginibacter</taxon>
    </lineage>
</organism>
<keyword evidence="5 6" id="KW-0067">ATP-binding</keyword>
<keyword evidence="3 6" id="KW-0547">Nucleotide-binding</keyword>
<comment type="pathway">
    <text evidence="6">Metabolic intermediate biosynthesis; acetyl-CoA biosynthesis; acetyl-CoA from acetate: step 1/2.</text>
</comment>
<evidence type="ECO:0000256" key="2">
    <source>
        <dbReference type="ARBA" id="ARBA00022679"/>
    </source>
</evidence>
<dbReference type="RefSeq" id="WP_191191156.1">
    <property type="nucleotide sequence ID" value="NZ_JACWMY010000013.1"/>
</dbReference>
<gene>
    <name evidence="6" type="primary">ackA</name>
    <name evidence="8" type="ORF">IDJ77_22050</name>
</gene>
<dbReference type="PROSITE" id="PS01076">
    <property type="entry name" value="ACETATE_KINASE_2"/>
    <property type="match status" value="1"/>
</dbReference>
<dbReference type="InterPro" id="IPR004372">
    <property type="entry name" value="Ac/propionate_kinase"/>
</dbReference>
<keyword evidence="6" id="KW-0460">Magnesium</keyword>
<dbReference type="EC" id="2.7.2.1" evidence="6"/>
<keyword evidence="9" id="KW-1185">Reference proteome</keyword>
<dbReference type="SUPFAM" id="SSF53067">
    <property type="entry name" value="Actin-like ATPase domain"/>
    <property type="match status" value="2"/>
</dbReference>
<protein>
    <recommendedName>
        <fullName evidence="6">Acetate kinase</fullName>
        <ecNumber evidence="6">2.7.2.1</ecNumber>
    </recommendedName>
    <alternativeName>
        <fullName evidence="6">Acetokinase</fullName>
    </alternativeName>
</protein>
<dbReference type="PRINTS" id="PR00471">
    <property type="entry name" value="ACETATEKNASE"/>
</dbReference>
<feature type="binding site" evidence="6">
    <location>
        <position position="95"/>
    </location>
    <ligand>
        <name>substrate</name>
    </ligand>
</feature>
<feature type="site" description="Transition state stabilizer" evidence="6">
    <location>
        <position position="243"/>
    </location>
</feature>
<dbReference type="Proteomes" id="UP000606600">
    <property type="component" value="Unassembled WGS sequence"/>
</dbReference>
<dbReference type="InterPro" id="IPR000890">
    <property type="entry name" value="Aliphatic_acid_kin_short-chain"/>
</dbReference>
<comment type="cofactor">
    <cofactor evidence="6">
        <name>Mg(2+)</name>
        <dbReference type="ChEBI" id="CHEBI:18420"/>
    </cofactor>
    <cofactor evidence="6">
        <name>Mn(2+)</name>
        <dbReference type="ChEBI" id="CHEBI:29035"/>
    </cofactor>
    <text evidence="6">Mg(2+). Can also accept Mn(2+).</text>
</comment>
<dbReference type="HAMAP" id="MF_00020">
    <property type="entry name" value="Acetate_kinase"/>
    <property type="match status" value="1"/>
</dbReference>
<comment type="function">
    <text evidence="6">Catalyzes the formation of acetyl phosphate from acetate and ATP. Can also catalyze the reverse reaction.</text>
</comment>
<feature type="binding site" evidence="6">
    <location>
        <begin position="210"/>
        <end position="214"/>
    </location>
    <ligand>
        <name>ATP</name>
        <dbReference type="ChEBI" id="CHEBI:30616"/>
    </ligand>
</feature>
<comment type="caution">
    <text evidence="8">The sequence shown here is derived from an EMBL/GenBank/DDBJ whole genome shotgun (WGS) entry which is preliminary data.</text>
</comment>
<accession>A0ABR7WWE3</accession>
<keyword evidence="6" id="KW-0963">Cytoplasm</keyword>
<evidence type="ECO:0000256" key="5">
    <source>
        <dbReference type="ARBA" id="ARBA00022840"/>
    </source>
</evidence>
<comment type="subunit">
    <text evidence="6">Homodimer.</text>
</comment>
<evidence type="ECO:0000256" key="4">
    <source>
        <dbReference type="ARBA" id="ARBA00022777"/>
    </source>
</evidence>
<dbReference type="Gene3D" id="3.30.420.40">
    <property type="match status" value="2"/>
</dbReference>
<keyword evidence="4 6" id="KW-0418">Kinase</keyword>
<evidence type="ECO:0000256" key="6">
    <source>
        <dbReference type="HAMAP-Rule" id="MF_00020"/>
    </source>
</evidence>
<dbReference type="PANTHER" id="PTHR21060">
    <property type="entry name" value="ACETATE KINASE"/>
    <property type="match status" value="1"/>
</dbReference>
<feature type="site" description="Transition state stabilizer" evidence="6">
    <location>
        <position position="183"/>
    </location>
</feature>
<sequence length="399" mass="43496">MKLTEDAKNYILCINGGSSSLKFGIYEVHSYALVIRGQVGSIGKANSCLEIKGISGQIILRKPAGKKNIAAAADDLIEWLKENEINYPITAIGHRLVQGGPLHRQPELITLQLLNNLQQYVYLAPNHLPDEISTIEKFISAYPHVRQIACFDTAFHAHMPAHAKNYPLPAQYLQKGLFKYGFHGLSYSYIMQKLKEQDADAAQQKIIIAHLGNGASMAAVDHGISIDTTMGISPIGGLVMGTRCGDLDPGVLLFLMNQYQMAPAKLDELFSKESGLKAIAGVSDMQELMKKAPHHPEAEAALKTFCYSAKKFIGALAAALEGLDTLIFTGGIGENAASIRDRICQGLDFIGIELDPKKNTGNKNIISKSTSRVTVRVIKTDEELMIAQLVNATISQNKH</sequence>
<evidence type="ECO:0000256" key="3">
    <source>
        <dbReference type="ARBA" id="ARBA00022741"/>
    </source>
</evidence>
<evidence type="ECO:0000313" key="9">
    <source>
        <dbReference type="Proteomes" id="UP000606600"/>
    </source>
</evidence>
<dbReference type="PIRSF" id="PIRSF000722">
    <property type="entry name" value="Acetate_prop_kin"/>
    <property type="match status" value="1"/>
</dbReference>
<keyword evidence="6" id="KW-0479">Metal-binding</keyword>
<dbReference type="Pfam" id="PF00871">
    <property type="entry name" value="Acetate_kinase"/>
    <property type="match status" value="1"/>
</dbReference>
<evidence type="ECO:0000313" key="8">
    <source>
        <dbReference type="EMBL" id="MBD1366513.1"/>
    </source>
</evidence>
<dbReference type="InterPro" id="IPR023865">
    <property type="entry name" value="Aliphatic_acid_kinase_CS"/>
</dbReference>
<comment type="caution">
    <text evidence="6">Lacks conserved residue(s) required for the propagation of feature annotation.</text>
</comment>
<comment type="similarity">
    <text evidence="1 6 7">Belongs to the acetokinase family.</text>
</comment>
<name>A0ABR7WWE3_9SPHI</name>
<reference evidence="8 9" key="1">
    <citation type="submission" date="2020-09" db="EMBL/GenBank/DDBJ databases">
        <title>Novel species of Mucilaginibacter isolated from a glacier on the Tibetan Plateau.</title>
        <authorList>
            <person name="Liu Q."/>
            <person name="Xin Y.-H."/>
        </authorList>
    </citation>
    <scope>NUCLEOTIDE SEQUENCE [LARGE SCALE GENOMIC DNA]</scope>
    <source>
        <strain evidence="8 9">ZT4R22</strain>
    </source>
</reference>
<feature type="binding site" evidence="6">
    <location>
        <begin position="331"/>
        <end position="335"/>
    </location>
    <ligand>
        <name>ATP</name>
        <dbReference type="ChEBI" id="CHEBI:30616"/>
    </ligand>
</feature>
<dbReference type="InterPro" id="IPR043129">
    <property type="entry name" value="ATPase_NBD"/>
</dbReference>
<evidence type="ECO:0000256" key="1">
    <source>
        <dbReference type="ARBA" id="ARBA00008748"/>
    </source>
</evidence>